<organism evidence="3 5">
    <name type="scientific">Rotaria sordida</name>
    <dbReference type="NCBI Taxonomy" id="392033"/>
    <lineage>
        <taxon>Eukaryota</taxon>
        <taxon>Metazoa</taxon>
        <taxon>Spiralia</taxon>
        <taxon>Gnathifera</taxon>
        <taxon>Rotifera</taxon>
        <taxon>Eurotatoria</taxon>
        <taxon>Bdelloidea</taxon>
        <taxon>Philodinida</taxon>
        <taxon>Philodinidae</taxon>
        <taxon>Rotaria</taxon>
    </lineage>
</organism>
<dbReference type="InterPro" id="IPR052907">
    <property type="entry name" value="Beta-lactamase/esterase"/>
</dbReference>
<dbReference type="EMBL" id="CAJNOH010000720">
    <property type="protein sequence ID" value="CAF1111149.1"/>
    <property type="molecule type" value="Genomic_DNA"/>
</dbReference>
<evidence type="ECO:0000313" key="3">
    <source>
        <dbReference type="EMBL" id="CAF1111149.1"/>
    </source>
</evidence>
<dbReference type="InterPro" id="IPR012338">
    <property type="entry name" value="Beta-lactam/transpept-like"/>
</dbReference>
<feature type="signal peptide" evidence="1">
    <location>
        <begin position="1"/>
        <end position="16"/>
    </location>
</feature>
<dbReference type="Proteomes" id="UP000663854">
    <property type="component" value="Unassembled WGS sequence"/>
</dbReference>
<feature type="chain" id="PRO_5035685028" description="Beta-lactamase-related domain-containing protein" evidence="1">
    <location>
        <begin position="17"/>
        <end position="412"/>
    </location>
</feature>
<dbReference type="PANTHER" id="PTHR43319:SF3">
    <property type="entry name" value="BETA-LACTAMASE-RELATED DOMAIN-CONTAINING PROTEIN"/>
    <property type="match status" value="1"/>
</dbReference>
<dbReference type="Pfam" id="PF00144">
    <property type="entry name" value="Beta-lactamase"/>
    <property type="match status" value="1"/>
</dbReference>
<keyword evidence="1" id="KW-0732">Signal</keyword>
<gene>
    <name evidence="4" type="ORF">JXQ802_LOCUS46857</name>
    <name evidence="3" type="ORF">PYM288_LOCUS20196</name>
</gene>
<dbReference type="AlphaFoldDB" id="A0A814PVG3"/>
<dbReference type="Proteomes" id="UP000663870">
    <property type="component" value="Unassembled WGS sequence"/>
</dbReference>
<dbReference type="SUPFAM" id="SSF56601">
    <property type="entry name" value="beta-lactamase/transpeptidase-like"/>
    <property type="match status" value="1"/>
</dbReference>
<reference evidence="3" key="1">
    <citation type="submission" date="2021-02" db="EMBL/GenBank/DDBJ databases">
        <authorList>
            <person name="Nowell W R."/>
        </authorList>
    </citation>
    <scope>NUCLEOTIDE SEQUENCE</scope>
</reference>
<comment type="caution">
    <text evidence="3">The sequence shown here is derived from an EMBL/GenBank/DDBJ whole genome shotgun (WGS) entry which is preliminary data.</text>
</comment>
<feature type="domain" description="Beta-lactamase-related" evidence="2">
    <location>
        <begin position="44"/>
        <end position="387"/>
    </location>
</feature>
<evidence type="ECO:0000259" key="2">
    <source>
        <dbReference type="Pfam" id="PF00144"/>
    </source>
</evidence>
<evidence type="ECO:0000313" key="5">
    <source>
        <dbReference type="Proteomes" id="UP000663854"/>
    </source>
</evidence>
<dbReference type="PANTHER" id="PTHR43319">
    <property type="entry name" value="BETA-LACTAMASE-RELATED"/>
    <property type="match status" value="1"/>
</dbReference>
<proteinExistence type="predicted"/>
<protein>
    <recommendedName>
        <fullName evidence="2">Beta-lactamase-related domain-containing protein</fullName>
    </recommendedName>
</protein>
<evidence type="ECO:0000313" key="4">
    <source>
        <dbReference type="EMBL" id="CAF1587261.1"/>
    </source>
</evidence>
<accession>A0A814PVG3</accession>
<dbReference type="Gene3D" id="3.40.710.10">
    <property type="entry name" value="DD-peptidase/beta-lactamase superfamily"/>
    <property type="match status" value="1"/>
</dbReference>
<name>A0A814PVG3_9BILA</name>
<sequence>MRFILIGFAIVSLAISFKIDSSNVNCNVGGTVQKGWESLRDLFQQNLENKIDLGASLAVYHRGELVVNLWGGWFDKQKTKPYEKDTLQLVFSTSKGIVATAIALCVQRGLLNYTDMVIKYWPEYGQNGKENTTVADIMSHRAGLPALRNTNRSLHEYLDWYSVIHKLEKQEPYWVPGTQHGYHAYTYGWLAGELVRRVDIKQRTLGQFIRNEIAKQTQSEFYIGLPEQYEPRVSPIVIKAFEKPVSNVETNSLLQETLLPYSELDGFNDPKVHQAEIPAANGITNARSVARIYASLIGDLDTSKRLLNEMTIKKATKSNTPDNEPDQVLMNIPTIFGMGFMTYGSVFNPLGPGTFGHNGLGGSIGFASPSLNLSFAYVTNLLDLESSTVIDPRIKPIIDKINFIVNNQNKTC</sequence>
<evidence type="ECO:0000313" key="6">
    <source>
        <dbReference type="Proteomes" id="UP000663870"/>
    </source>
</evidence>
<keyword evidence="6" id="KW-1185">Reference proteome</keyword>
<dbReference type="InterPro" id="IPR001466">
    <property type="entry name" value="Beta-lactam-related"/>
</dbReference>
<dbReference type="EMBL" id="CAJNOL010004397">
    <property type="protein sequence ID" value="CAF1587261.1"/>
    <property type="molecule type" value="Genomic_DNA"/>
</dbReference>
<evidence type="ECO:0000256" key="1">
    <source>
        <dbReference type="SAM" id="SignalP"/>
    </source>
</evidence>